<dbReference type="Proteomes" id="UP001193389">
    <property type="component" value="Chromosome"/>
</dbReference>
<keyword evidence="2" id="KW-1185">Reference proteome</keyword>
<proteinExistence type="predicted"/>
<protein>
    <submittedName>
        <fullName evidence="1">Uncharacterized protein</fullName>
    </submittedName>
</protein>
<accession>A0A5K7SE79</accession>
<reference evidence="1" key="1">
    <citation type="journal article" date="2020" name="Int. J. Syst. Evol. Microbiol.">
        <title>Aquipluma nitroreducens gen. nov. sp. nov., a novel facultatively anaerobic bacterium isolated from a freshwater lake.</title>
        <authorList>
            <person name="Watanabe M."/>
            <person name="Kojima H."/>
            <person name="Fukui M."/>
        </authorList>
    </citation>
    <scope>NUCLEOTIDE SEQUENCE</scope>
    <source>
        <strain evidence="1">MeG22</strain>
    </source>
</reference>
<dbReference type="EMBL" id="AP018694">
    <property type="protein sequence ID" value="BBE19878.1"/>
    <property type="molecule type" value="Genomic_DNA"/>
</dbReference>
<sequence>MTSLTISKSDCNKCKQHLAEAHSHSGSKWTAATATIQHE</sequence>
<gene>
    <name evidence="1" type="ORF">AQPE_4066</name>
</gene>
<name>A0A5K7SE79_9BACT</name>
<organism evidence="1 2">
    <name type="scientific">Aquipluma nitroreducens</name>
    <dbReference type="NCBI Taxonomy" id="2010828"/>
    <lineage>
        <taxon>Bacteria</taxon>
        <taxon>Pseudomonadati</taxon>
        <taxon>Bacteroidota</taxon>
        <taxon>Bacteroidia</taxon>
        <taxon>Marinilabiliales</taxon>
        <taxon>Prolixibacteraceae</taxon>
        <taxon>Aquipluma</taxon>
    </lineage>
</organism>
<dbReference type="AlphaFoldDB" id="A0A5K7SE79"/>
<dbReference type="KEGG" id="anf:AQPE_4066"/>
<evidence type="ECO:0000313" key="2">
    <source>
        <dbReference type="Proteomes" id="UP001193389"/>
    </source>
</evidence>
<evidence type="ECO:0000313" key="1">
    <source>
        <dbReference type="EMBL" id="BBE19878.1"/>
    </source>
</evidence>